<accession>A0ABV7WH11</accession>
<comment type="caution">
    <text evidence="5">The sequence shown here is derived from an EMBL/GenBank/DDBJ whole genome shotgun (WGS) entry which is preliminary data.</text>
</comment>
<dbReference type="PROSITE" id="PS50949">
    <property type="entry name" value="HTH_GNTR"/>
    <property type="match status" value="1"/>
</dbReference>
<feature type="domain" description="HTH gntR-type" evidence="4">
    <location>
        <begin position="15"/>
        <end position="83"/>
    </location>
</feature>
<dbReference type="Pfam" id="PF00392">
    <property type="entry name" value="GntR"/>
    <property type="match status" value="1"/>
</dbReference>
<evidence type="ECO:0000313" key="5">
    <source>
        <dbReference type="EMBL" id="MFC3689099.1"/>
    </source>
</evidence>
<dbReference type="Proteomes" id="UP001595685">
    <property type="component" value="Unassembled WGS sequence"/>
</dbReference>
<dbReference type="PANTHER" id="PTHR38445">
    <property type="entry name" value="HTH-TYPE TRANSCRIPTIONAL REPRESSOR YTRA"/>
    <property type="match status" value="1"/>
</dbReference>
<sequence>MAHPGLVHVDPSSAVPPYEQVRTQVVALVDSGGLRPGDRLPPVRTLAADLGLASGTVARAYRELESAGVVVTRGRNGTVVAATGDATERLAQQATADYLAALRRLGLGAEDGVRLLGTVGDGSP</sequence>
<keyword evidence="3" id="KW-0804">Transcription</keyword>
<dbReference type="EMBL" id="JBHRWW010000007">
    <property type="protein sequence ID" value="MFC3689099.1"/>
    <property type="molecule type" value="Genomic_DNA"/>
</dbReference>
<protein>
    <submittedName>
        <fullName evidence="5">GntR family transcriptional regulator</fullName>
    </submittedName>
</protein>
<keyword evidence="6" id="KW-1185">Reference proteome</keyword>
<dbReference type="SMART" id="SM00345">
    <property type="entry name" value="HTH_GNTR"/>
    <property type="match status" value="1"/>
</dbReference>
<dbReference type="CDD" id="cd07377">
    <property type="entry name" value="WHTH_GntR"/>
    <property type="match status" value="1"/>
</dbReference>
<evidence type="ECO:0000259" key="4">
    <source>
        <dbReference type="PROSITE" id="PS50949"/>
    </source>
</evidence>
<name>A0ABV7WH11_9MICO</name>
<dbReference type="Gene3D" id="1.10.10.10">
    <property type="entry name" value="Winged helix-like DNA-binding domain superfamily/Winged helix DNA-binding domain"/>
    <property type="match status" value="1"/>
</dbReference>
<keyword evidence="2" id="KW-0238">DNA-binding</keyword>
<keyword evidence="1" id="KW-0805">Transcription regulation</keyword>
<organism evidence="5 6">
    <name type="scientific">Aquipuribacter hungaricus</name>
    <dbReference type="NCBI Taxonomy" id="545624"/>
    <lineage>
        <taxon>Bacteria</taxon>
        <taxon>Bacillati</taxon>
        <taxon>Actinomycetota</taxon>
        <taxon>Actinomycetes</taxon>
        <taxon>Micrococcales</taxon>
        <taxon>Intrasporangiaceae</taxon>
        <taxon>Aquipuribacter</taxon>
    </lineage>
</organism>
<dbReference type="InterPro" id="IPR000524">
    <property type="entry name" value="Tscrpt_reg_HTH_GntR"/>
</dbReference>
<proteinExistence type="predicted"/>
<dbReference type="SUPFAM" id="SSF46785">
    <property type="entry name" value="Winged helix' DNA-binding domain"/>
    <property type="match status" value="1"/>
</dbReference>
<gene>
    <name evidence="5" type="ORF">ACFOLH_12170</name>
</gene>
<reference evidence="6" key="1">
    <citation type="journal article" date="2019" name="Int. J. Syst. Evol. Microbiol.">
        <title>The Global Catalogue of Microorganisms (GCM) 10K type strain sequencing project: providing services to taxonomists for standard genome sequencing and annotation.</title>
        <authorList>
            <consortium name="The Broad Institute Genomics Platform"/>
            <consortium name="The Broad Institute Genome Sequencing Center for Infectious Disease"/>
            <person name="Wu L."/>
            <person name="Ma J."/>
        </authorList>
    </citation>
    <scope>NUCLEOTIDE SEQUENCE [LARGE SCALE GENOMIC DNA]</scope>
    <source>
        <strain evidence="6">NCAIM B.02333</strain>
    </source>
</reference>
<dbReference type="PANTHER" id="PTHR38445:SF9">
    <property type="entry name" value="HTH-TYPE TRANSCRIPTIONAL REPRESSOR YTRA"/>
    <property type="match status" value="1"/>
</dbReference>
<dbReference type="InterPro" id="IPR036388">
    <property type="entry name" value="WH-like_DNA-bd_sf"/>
</dbReference>
<evidence type="ECO:0000256" key="2">
    <source>
        <dbReference type="ARBA" id="ARBA00023125"/>
    </source>
</evidence>
<dbReference type="InterPro" id="IPR036390">
    <property type="entry name" value="WH_DNA-bd_sf"/>
</dbReference>
<evidence type="ECO:0000256" key="1">
    <source>
        <dbReference type="ARBA" id="ARBA00023015"/>
    </source>
</evidence>
<dbReference type="RefSeq" id="WP_340295668.1">
    <property type="nucleotide sequence ID" value="NZ_JBBEOI010000276.1"/>
</dbReference>
<evidence type="ECO:0000256" key="3">
    <source>
        <dbReference type="ARBA" id="ARBA00023163"/>
    </source>
</evidence>
<evidence type="ECO:0000313" key="6">
    <source>
        <dbReference type="Proteomes" id="UP001595685"/>
    </source>
</evidence>